<dbReference type="Proteomes" id="UP000002258">
    <property type="component" value="Chromosome 2"/>
</dbReference>
<organism evidence="1 2">
    <name type="scientific">Scheffersomyces stipitis (strain ATCC 58785 / CBS 6054 / NBRC 10063 / NRRL Y-11545)</name>
    <name type="common">Yeast</name>
    <name type="synonym">Pichia stipitis</name>
    <dbReference type="NCBI Taxonomy" id="322104"/>
    <lineage>
        <taxon>Eukaryota</taxon>
        <taxon>Fungi</taxon>
        <taxon>Dikarya</taxon>
        <taxon>Ascomycota</taxon>
        <taxon>Saccharomycotina</taxon>
        <taxon>Pichiomycetes</taxon>
        <taxon>Debaryomycetaceae</taxon>
        <taxon>Scheffersomyces</taxon>
    </lineage>
</organism>
<protein>
    <submittedName>
        <fullName evidence="1">Uncharacterized protein</fullName>
    </submittedName>
</protein>
<accession>A3LNU4</accession>
<dbReference type="OMA" id="HWYNINY"/>
<dbReference type="KEGG" id="pic:PICST_29713"/>
<dbReference type="HOGENOM" id="CLU_020371_0_0_1"/>
<gene>
    <name evidence="1" type="ORF">PICST_29713</name>
</gene>
<name>A3LNU4_PICST</name>
<evidence type="ECO:0000313" key="1">
    <source>
        <dbReference type="EMBL" id="ABN64922.2"/>
    </source>
</evidence>
<proteinExistence type="predicted"/>
<sequence length="770" mass="85475">MPEAPNDVIKLTRLHTNPKKGHKLGSALATWKKIKSAAAATGTAAAETESTSTDELLSDLSTENSLFEYGKNGEIIIVYRDSRILQVWDWKAPSEQTRTESETLYLNFQTKIEVMPSKNQLSIITFKLLDLPVNDPNSIAVVLLVKTQTETTVKYSLITKKINFSSSFHNSQAVELSPVFQNSTDFSLKASKKFVVVANNEGFIYIYRYNVADFKLTPANADFSLPSIRKSSTQPVISRHHLQSVGDGDILLQTSCNQDNCPIFDIEDNWLVYSPTKFEYKHLKAISSSAPSVSANPMAQDPVITLPSNNETVSTHSNLYTPVKLPASGPLLNKLLSTISNTALDGLFRLSEISSSKVKSYMNSKSKETYKAPTINSISKSLGKLLYSTASTTATTLENSTRSLKPNNNQIIKVIDLSNDKVLGVFKPLGGVSNVSLSPYDLHLVHSNYRGDTLFMWDLYRLPSEVSLIGKFTRGKTSAIIEEIFWFNNNYGDQINSSSSGNSNNEPSIKGMNSGFGCITKSTGSVHWFNINYLSGNMNNNFPNSLNKEKVRRNSQSSQFLDSWILSSLKARRFVALPELCNSIAPTASFGDSDPGCVANRLAINQLAIIDSDNQLKLISTLNGRHLYKYELPIAPVAESFIPFNSRRAEAKVEDSKDRVNPLSQAEIETSVPFLNLINNKNIEFAVFSFEGEEGDRNNFFHCFKEFGNDVPEKVIKFENGNHRSNKIIFDLKKDEDVKPEDRLALLDGLYIDQGEGSIEAQSSPVVDDQ</sequence>
<dbReference type="AlphaFoldDB" id="A3LNU4"/>
<reference evidence="1 2" key="1">
    <citation type="journal article" date="2007" name="Nat. Biotechnol.">
        <title>Genome sequence of the lignocellulose-bioconverting and xylose-fermenting yeast Pichia stipitis.</title>
        <authorList>
            <person name="Jeffries T.W."/>
            <person name="Grigoriev I.V."/>
            <person name="Grimwood J."/>
            <person name="Laplaza J.M."/>
            <person name="Aerts A."/>
            <person name="Salamov A."/>
            <person name="Schmutz J."/>
            <person name="Lindquist E."/>
            <person name="Dehal P."/>
            <person name="Shapiro H."/>
            <person name="Jin Y.S."/>
            <person name="Passoth V."/>
            <person name="Richardson P.M."/>
        </authorList>
    </citation>
    <scope>NUCLEOTIDE SEQUENCE [LARGE SCALE GENOMIC DNA]</scope>
    <source>
        <strain evidence="2">ATCC 58785 / CBS 6054 / NBRC 10063 / NRRL Y-11545</strain>
    </source>
</reference>
<evidence type="ECO:0000313" key="2">
    <source>
        <dbReference type="Proteomes" id="UP000002258"/>
    </source>
</evidence>
<dbReference type="EMBL" id="CP000496">
    <property type="protein sequence ID" value="ABN64922.2"/>
    <property type="molecule type" value="Genomic_DNA"/>
</dbReference>
<dbReference type="RefSeq" id="XP_001382951.2">
    <property type="nucleotide sequence ID" value="XM_001382914.1"/>
</dbReference>
<keyword evidence="2" id="KW-1185">Reference proteome</keyword>
<dbReference type="STRING" id="322104.A3LNU4"/>
<dbReference type="SUPFAM" id="SSF82171">
    <property type="entry name" value="DPP6 N-terminal domain-like"/>
    <property type="match status" value="1"/>
</dbReference>
<dbReference type="OrthoDB" id="4089169at2759"/>
<dbReference type="InParanoid" id="A3LNU4"/>
<dbReference type="eggNOG" id="ENOG502SACF">
    <property type="taxonomic scope" value="Eukaryota"/>
</dbReference>
<dbReference type="GeneID" id="4836878"/>